<accession>C7CFY2</accession>
<dbReference type="EMBL" id="FP103042">
    <property type="protein sequence ID" value="CAX23058.1"/>
    <property type="molecule type" value="Genomic_DNA"/>
</dbReference>
<reference evidence="2" key="1">
    <citation type="journal article" date="2009" name="PLoS ONE">
        <title>Methylobacterium genome sequences: a reference blueprint to investigate microbial metabolism of C1 compounds from natural and industrial sources.</title>
        <authorList>
            <person name="Vuilleumier S."/>
            <person name="Chistoserdova L."/>
            <person name="Lee M.-C."/>
            <person name="Bringel F."/>
            <person name="Lajus A."/>
            <person name="Zhou Y."/>
            <person name="Gourion B."/>
            <person name="Barbe V."/>
            <person name="Chang J."/>
            <person name="Cruveiller S."/>
            <person name="Dossat C."/>
            <person name="Gillett W."/>
            <person name="Gruffaz C."/>
            <person name="Haugen E."/>
            <person name="Hourcade E."/>
            <person name="Levy R."/>
            <person name="Mangenot S."/>
            <person name="Muller E."/>
            <person name="Nadalig T."/>
            <person name="Pagni M."/>
            <person name="Penny C."/>
            <person name="Peyraud R."/>
            <person name="Robinson D.G."/>
            <person name="Roche D."/>
            <person name="Rouy Z."/>
            <person name="Saenampechek C."/>
            <person name="Salvignol G."/>
            <person name="Vallenet D."/>
            <person name="Wu Z."/>
            <person name="Marx C.J."/>
            <person name="Vorholt J.A."/>
            <person name="Olson M.V."/>
            <person name="Kaul R."/>
            <person name="Weissenbach J."/>
            <person name="Medigue C."/>
            <person name="Lidstrom M.E."/>
        </authorList>
    </citation>
    <scope>NUCLEOTIDE SEQUENCE [LARGE SCALE GENOMIC DNA]</scope>
    <source>
        <strain evidence="2">DSM 6343 / CIP 106787 / DM4</strain>
    </source>
</reference>
<evidence type="ECO:0000313" key="1">
    <source>
        <dbReference type="EMBL" id="CAX23058.1"/>
    </source>
</evidence>
<name>C7CFY2_METED</name>
<protein>
    <submittedName>
        <fullName evidence="1">Uncharacterized protein</fullName>
    </submittedName>
</protein>
<dbReference type="GeneID" id="72988553"/>
<dbReference type="Proteomes" id="UP000008070">
    <property type="component" value="Chromosome"/>
</dbReference>
<proteinExistence type="predicted"/>
<evidence type="ECO:0000313" key="2">
    <source>
        <dbReference type="Proteomes" id="UP000008070"/>
    </source>
</evidence>
<gene>
    <name evidence="1" type="ORF">METD_I1452</name>
</gene>
<dbReference type="RefSeq" id="WP_015821583.1">
    <property type="nucleotide sequence ID" value="NC_012988.1"/>
</dbReference>
<sequence length="70" mass="7593">MKEIDLAYRTMFAELGQRSLDGMFETDFPAGGRFVAVPVKGRSYHLCASAPARPRQRLAGGEGATRDSAC</sequence>
<organism evidence="1 2">
    <name type="scientific">Methylorubrum extorquens (strain DSM 6343 / CIP 106787 / DM4)</name>
    <name type="common">Methylobacterium extorquens</name>
    <dbReference type="NCBI Taxonomy" id="661410"/>
    <lineage>
        <taxon>Bacteria</taxon>
        <taxon>Pseudomonadati</taxon>
        <taxon>Pseudomonadota</taxon>
        <taxon>Alphaproteobacteria</taxon>
        <taxon>Hyphomicrobiales</taxon>
        <taxon>Methylobacteriaceae</taxon>
        <taxon>Methylorubrum</taxon>
    </lineage>
</organism>
<dbReference type="HOGENOM" id="CLU_2753221_0_0_5"/>
<dbReference type="AlphaFoldDB" id="C7CFY2"/>
<dbReference type="KEGG" id="mdi:METDI1452"/>